<evidence type="ECO:0000313" key="3">
    <source>
        <dbReference type="EMBL" id="CDG81403.1"/>
    </source>
</evidence>
<organism evidence="3 4">
    <name type="scientific">Janthinobacterium agaricidamnosum NBRC 102515 = DSM 9628</name>
    <dbReference type="NCBI Taxonomy" id="1349767"/>
    <lineage>
        <taxon>Bacteria</taxon>
        <taxon>Pseudomonadati</taxon>
        <taxon>Pseudomonadota</taxon>
        <taxon>Betaproteobacteria</taxon>
        <taxon>Burkholderiales</taxon>
        <taxon>Oxalobacteraceae</taxon>
        <taxon>Janthinobacterium</taxon>
    </lineage>
</organism>
<keyword evidence="4" id="KW-1185">Reference proteome</keyword>
<gene>
    <name evidence="3" type="ORF">GJA_744</name>
</gene>
<evidence type="ECO:0000256" key="2">
    <source>
        <dbReference type="SAM" id="Phobius"/>
    </source>
</evidence>
<dbReference type="EMBL" id="HG322949">
    <property type="protein sequence ID" value="CDG81403.1"/>
    <property type="molecule type" value="Genomic_DNA"/>
</dbReference>
<dbReference type="InterPro" id="IPR021834">
    <property type="entry name" value="DUF3426"/>
</dbReference>
<dbReference type="AlphaFoldDB" id="W0V243"/>
<feature type="compositionally biased region" description="Pro residues" evidence="1">
    <location>
        <begin position="10"/>
        <end position="24"/>
    </location>
</feature>
<dbReference type="KEGG" id="jag:GJA_744"/>
<evidence type="ECO:0000313" key="4">
    <source>
        <dbReference type="Proteomes" id="UP000027604"/>
    </source>
</evidence>
<dbReference type="eggNOG" id="ENOG5030T5U">
    <property type="taxonomic scope" value="Bacteria"/>
</dbReference>
<dbReference type="PATRIC" id="fig|1349767.4.peg.2453"/>
<protein>
    <submittedName>
        <fullName evidence="3">Transmembrane protein</fullName>
    </submittedName>
</protein>
<feature type="transmembrane region" description="Helical" evidence="2">
    <location>
        <begin position="139"/>
        <end position="161"/>
    </location>
</feature>
<reference evidence="3 4" key="1">
    <citation type="journal article" date="2015" name="Genome Announc.">
        <title>Genome Sequence of Mushroom Soft-Rot Pathogen Janthinobacterium agaricidamnosum.</title>
        <authorList>
            <person name="Graupner K."/>
            <person name="Lackner G."/>
            <person name="Hertweck C."/>
        </authorList>
    </citation>
    <scope>NUCLEOTIDE SEQUENCE [LARGE SCALE GENOMIC DNA]</scope>
    <source>
        <strain evidence="4">NBRC 102515 / DSM 9628</strain>
    </source>
</reference>
<proteinExistence type="predicted"/>
<keyword evidence="2 3" id="KW-0812">Transmembrane</keyword>
<dbReference type="HOGENOM" id="CLU_036053_4_0_4"/>
<accession>W0V243</accession>
<dbReference type="STRING" id="1349767.GJA_744"/>
<name>W0V243_9BURK</name>
<keyword evidence="2" id="KW-0472">Membrane</keyword>
<dbReference type="Proteomes" id="UP000027604">
    <property type="component" value="Chromosome I"/>
</dbReference>
<dbReference type="Pfam" id="PF11906">
    <property type="entry name" value="DUF3426"/>
    <property type="match status" value="1"/>
</dbReference>
<evidence type="ECO:0000256" key="1">
    <source>
        <dbReference type="SAM" id="MobiDB-lite"/>
    </source>
</evidence>
<sequence length="294" mass="32176">MALDTNVAPQPAPEPTPAPAPPVTPKVWTRRVPEPEAPAFVTYLREEKHEPALPPPPPVEAEEQLVASALPDQEPLEESVDEPIEETREAALPAITMDEGRQEPGFATGPASAISTEAAAEDEPGFVRQGRRRERTGKALRILMGIGSLVLLILLLVQAVATFRNVLAAKIPELKPTLETVCAMAGCTVDLPAQIEWLTIEQGELQTMAEHTFSYATVLRNQGRGVQSWPSIELILNDSNDKPVLRRVIAPREYLPAQTDLSKGFAPRTEQAVKIYFELAQLKASGYHIALFYP</sequence>
<feature type="region of interest" description="Disordered" evidence="1">
    <location>
        <begin position="1"/>
        <end position="31"/>
    </location>
</feature>
<keyword evidence="2" id="KW-1133">Transmembrane helix</keyword>